<evidence type="ECO:0000256" key="1">
    <source>
        <dbReference type="SAM" id="SignalP"/>
    </source>
</evidence>
<keyword evidence="4" id="KW-1185">Reference proteome</keyword>
<dbReference type="Gene3D" id="1.20.1260.10">
    <property type="match status" value="2"/>
</dbReference>
<evidence type="ECO:0000313" key="3">
    <source>
        <dbReference type="EMBL" id="MER2999348.1"/>
    </source>
</evidence>
<reference evidence="3 4" key="1">
    <citation type="submission" date="2024-06" db="EMBL/GenBank/DDBJ databases">
        <title>Pontibacter populi HYL7-15.</title>
        <authorList>
            <person name="Kim M.K."/>
        </authorList>
    </citation>
    <scope>NUCLEOTIDE SEQUENCE [LARGE SCALE GENOMIC DNA]</scope>
    <source>
        <strain evidence="3 4">HYL7-15</strain>
    </source>
</reference>
<dbReference type="EMBL" id="JBEOKT010000022">
    <property type="protein sequence ID" value="MER2999348.1"/>
    <property type="molecule type" value="Genomic_DNA"/>
</dbReference>
<evidence type="ECO:0000313" key="4">
    <source>
        <dbReference type="Proteomes" id="UP001476807"/>
    </source>
</evidence>
<comment type="caution">
    <text evidence="3">The sequence shown here is derived from an EMBL/GenBank/DDBJ whole genome shotgun (WGS) entry which is preliminary data.</text>
</comment>
<dbReference type="InterPro" id="IPR012347">
    <property type="entry name" value="Ferritin-like"/>
</dbReference>
<gene>
    <name evidence="3" type="ORF">ABS362_17480</name>
</gene>
<feature type="chain" id="PRO_5045807210" evidence="1">
    <location>
        <begin position="26"/>
        <end position="232"/>
    </location>
</feature>
<evidence type="ECO:0000259" key="2">
    <source>
        <dbReference type="Pfam" id="PF03713"/>
    </source>
</evidence>
<feature type="domain" description="DUF305" evidence="2">
    <location>
        <begin position="45"/>
        <end position="137"/>
    </location>
</feature>
<dbReference type="Proteomes" id="UP001476807">
    <property type="component" value="Unassembled WGS sequence"/>
</dbReference>
<proteinExistence type="predicted"/>
<organism evidence="3 4">
    <name type="scientific">Pontibacter populi</name>
    <dbReference type="NCBI Taxonomy" id="890055"/>
    <lineage>
        <taxon>Bacteria</taxon>
        <taxon>Pseudomonadati</taxon>
        <taxon>Bacteroidota</taxon>
        <taxon>Cytophagia</taxon>
        <taxon>Cytophagales</taxon>
        <taxon>Hymenobacteraceae</taxon>
        <taxon>Pontibacter</taxon>
    </lineage>
</organism>
<feature type="signal peptide" evidence="1">
    <location>
        <begin position="1"/>
        <end position="25"/>
    </location>
</feature>
<dbReference type="PANTHER" id="PTHR36933">
    <property type="entry name" value="SLL0788 PROTEIN"/>
    <property type="match status" value="1"/>
</dbReference>
<name>A0ABV1RY57_9BACT</name>
<dbReference type="RefSeq" id="WP_350414095.1">
    <property type="nucleotide sequence ID" value="NZ_JBEOKT010000022.1"/>
</dbReference>
<dbReference type="PANTHER" id="PTHR36933:SF1">
    <property type="entry name" value="SLL0788 PROTEIN"/>
    <property type="match status" value="1"/>
</dbReference>
<keyword evidence="1" id="KW-0732">Signal</keyword>
<sequence length="232" mass="26489">MRGFKTNLQHLAIWAGIVFFLAACGNEGTTTDETTTTEDTADMATDDMMQDTTMMGGGQMGGMMGHMHQNMQKMRGVRTQMTGDPDYDFALMMIHHQQAGIRMADEEIANGTDSELKEIAQRIKQSNQTDIQKLQAFTSKHTPTKGDTATTMRMMHPMNRMMQQMHQQDMSNMSTDQNFATMMIHHHLMGNEIAKEYLKTGKTQEMKQLAQKTIDQQNKEIKELEVWQQQNK</sequence>
<dbReference type="PROSITE" id="PS51257">
    <property type="entry name" value="PROKAR_LIPOPROTEIN"/>
    <property type="match status" value="1"/>
</dbReference>
<feature type="domain" description="DUF305" evidence="2">
    <location>
        <begin position="145"/>
        <end position="227"/>
    </location>
</feature>
<accession>A0ABV1RY57</accession>
<dbReference type="Pfam" id="PF03713">
    <property type="entry name" value="DUF305"/>
    <property type="match status" value="2"/>
</dbReference>
<dbReference type="InterPro" id="IPR005183">
    <property type="entry name" value="DUF305_CopM-like"/>
</dbReference>
<protein>
    <submittedName>
        <fullName evidence="3">DUF305 domain-containing protein</fullName>
    </submittedName>
</protein>